<accession>A0A429ZP83</accession>
<comment type="caution">
    <text evidence="2">The sequence shown here is derived from an EMBL/GenBank/DDBJ whole genome shotgun (WGS) entry which is preliminary data.</text>
</comment>
<dbReference type="RefSeq" id="WP_125956248.1">
    <property type="nucleotide sequence ID" value="NZ_JAQEJV010000003.1"/>
</dbReference>
<dbReference type="SUPFAM" id="SSF102829">
    <property type="entry name" value="Cell division protein ZapA-like"/>
    <property type="match status" value="1"/>
</dbReference>
<organism evidence="2 3">
    <name type="scientific">Vagococcus bubulae</name>
    <dbReference type="NCBI Taxonomy" id="1977868"/>
    <lineage>
        <taxon>Bacteria</taxon>
        <taxon>Bacillati</taxon>
        <taxon>Bacillota</taxon>
        <taxon>Bacilli</taxon>
        <taxon>Lactobacillales</taxon>
        <taxon>Enterococcaceae</taxon>
        <taxon>Vagococcus</taxon>
    </lineage>
</organism>
<name>A0A429ZP83_9ENTE</name>
<dbReference type="Proteomes" id="UP000288490">
    <property type="component" value="Unassembled WGS sequence"/>
</dbReference>
<evidence type="ECO:0008006" key="4">
    <source>
        <dbReference type="Google" id="ProtNLM"/>
    </source>
</evidence>
<sequence length="156" mass="18260">MALEENKRYKATIAGNTYTIIGKESHYHMDIVNQLANEQLETIMKNAPKLSTEQAAILLAINTLSVQIKQQETILDLKKDISDLEDELEKMMALEERLDKIEAREKETRKKVIQENRELTDEEMLNQIEIQKIVNEQAKEKIKRNNHQKKEQQSNK</sequence>
<dbReference type="EMBL" id="NGJT01000003">
    <property type="protein sequence ID" value="RST95523.1"/>
    <property type="molecule type" value="Genomic_DNA"/>
</dbReference>
<dbReference type="Gene3D" id="6.10.250.790">
    <property type="match status" value="1"/>
</dbReference>
<keyword evidence="3" id="KW-1185">Reference proteome</keyword>
<dbReference type="InterPro" id="IPR007838">
    <property type="entry name" value="Cell_div_ZapA-like"/>
</dbReference>
<feature type="coiled-coil region" evidence="1">
    <location>
        <begin position="67"/>
        <end position="155"/>
    </location>
</feature>
<dbReference type="AlphaFoldDB" id="A0A429ZP83"/>
<keyword evidence="1" id="KW-0175">Coiled coil</keyword>
<reference evidence="2 3" key="1">
    <citation type="submission" date="2017-05" db="EMBL/GenBank/DDBJ databases">
        <title>Vagococcus spp. assemblies.</title>
        <authorList>
            <person name="Gulvik C.A."/>
        </authorList>
    </citation>
    <scope>NUCLEOTIDE SEQUENCE [LARGE SCALE GENOMIC DNA]</scope>
    <source>
        <strain evidence="2 3">SS1994</strain>
    </source>
</reference>
<dbReference type="Pfam" id="PF05164">
    <property type="entry name" value="ZapA"/>
    <property type="match status" value="1"/>
</dbReference>
<gene>
    <name evidence="2" type="ORF">CBF36_02245</name>
</gene>
<evidence type="ECO:0000256" key="1">
    <source>
        <dbReference type="SAM" id="Coils"/>
    </source>
</evidence>
<evidence type="ECO:0000313" key="2">
    <source>
        <dbReference type="EMBL" id="RST95523.1"/>
    </source>
</evidence>
<dbReference type="OrthoDB" id="2139724at2"/>
<evidence type="ECO:0000313" key="3">
    <source>
        <dbReference type="Proteomes" id="UP000288490"/>
    </source>
</evidence>
<proteinExistence type="predicted"/>
<dbReference type="InterPro" id="IPR053712">
    <property type="entry name" value="Bac_CellDiv_Activator"/>
</dbReference>
<dbReference type="InterPro" id="IPR036192">
    <property type="entry name" value="Cell_div_ZapA-like_sf"/>
</dbReference>
<protein>
    <recommendedName>
        <fullName evidence="4">Cell division protein ZapA</fullName>
    </recommendedName>
</protein>